<protein>
    <submittedName>
        <fullName evidence="1">Uncharacterized protein</fullName>
    </submittedName>
</protein>
<evidence type="ECO:0000313" key="2">
    <source>
        <dbReference type="Proteomes" id="UP000218432"/>
    </source>
</evidence>
<organism evidence="1 2">
    <name type="scientific">Burkholderia stabilis</name>
    <dbReference type="NCBI Taxonomy" id="95485"/>
    <lineage>
        <taxon>Bacteria</taxon>
        <taxon>Pseudomonadati</taxon>
        <taxon>Pseudomonadota</taxon>
        <taxon>Betaproteobacteria</taxon>
        <taxon>Burkholderiales</taxon>
        <taxon>Burkholderiaceae</taxon>
        <taxon>Burkholderia</taxon>
        <taxon>Burkholderia cepacia complex</taxon>
    </lineage>
</organism>
<name>A0A1Y1BNL0_9BURK</name>
<dbReference type="EMBL" id="AP018112">
    <property type="protein sequence ID" value="BAX61483.1"/>
    <property type="molecule type" value="Genomic_DNA"/>
</dbReference>
<proteinExistence type="predicted"/>
<evidence type="ECO:0000313" key="1">
    <source>
        <dbReference type="EMBL" id="BAX61483.1"/>
    </source>
</evidence>
<dbReference type="Proteomes" id="UP000218432">
    <property type="component" value="Chromosome 2"/>
</dbReference>
<dbReference type="AlphaFoldDB" id="A0A1Y1BNL0"/>
<accession>A0A1Y1BNL0</accession>
<reference evidence="1 2" key="1">
    <citation type="journal article" date="2017" name="Genome Announc.">
        <title>Complete Genome Sequence of Burkholderia stabilis FERMP-21014.</title>
        <authorList>
            <person name="Konishi K."/>
            <person name="Kumagai T."/>
            <person name="Sakasegawa S."/>
            <person name="Tamura T."/>
        </authorList>
    </citation>
    <scope>NUCLEOTIDE SEQUENCE [LARGE SCALE GENOMIC DNA]</scope>
    <source>
        <strain evidence="1 2">FERMP-21014</strain>
    </source>
</reference>
<dbReference type="RefSeq" id="WP_231944145.1">
    <property type="nucleotide sequence ID" value="NZ_AP018112.1"/>
</dbReference>
<sequence>MLLAAKAGSGGVVRAAYPNNGIAAATYRYGKARVGLAGPHPEADENGHCLCRLAHPDGNLPDMACDLINATMKQ</sequence>
<gene>
    <name evidence="1" type="ORF">BSFP_043500</name>
</gene>